<proteinExistence type="predicted"/>
<gene>
    <name evidence="1" type="ORF">R3P38DRAFT_3167599</name>
</gene>
<name>A0AAW0E7S2_9AGAR</name>
<evidence type="ECO:0000313" key="2">
    <source>
        <dbReference type="Proteomes" id="UP001362999"/>
    </source>
</evidence>
<dbReference type="EMBL" id="JAWWNJ010000003">
    <property type="protein sequence ID" value="KAK7059300.1"/>
    <property type="molecule type" value="Genomic_DNA"/>
</dbReference>
<accession>A0AAW0E7S2</accession>
<reference evidence="1 2" key="1">
    <citation type="journal article" date="2024" name="J Genomics">
        <title>Draft genome sequencing and assembly of Favolaschia claudopus CIRM-BRFM 2984 isolated from oak limbs.</title>
        <authorList>
            <person name="Navarro D."/>
            <person name="Drula E."/>
            <person name="Chaduli D."/>
            <person name="Cazenave R."/>
            <person name="Ahrendt S."/>
            <person name="Wang J."/>
            <person name="Lipzen A."/>
            <person name="Daum C."/>
            <person name="Barry K."/>
            <person name="Grigoriev I.V."/>
            <person name="Favel A."/>
            <person name="Rosso M.N."/>
            <person name="Martin F."/>
        </authorList>
    </citation>
    <scope>NUCLEOTIDE SEQUENCE [LARGE SCALE GENOMIC DNA]</scope>
    <source>
        <strain evidence="1 2">CIRM-BRFM 2984</strain>
    </source>
</reference>
<keyword evidence="2" id="KW-1185">Reference proteome</keyword>
<sequence>MIPTLAEEKLLNQEHMAAIPRTRPADFCAAYHLGNDVTEILRIFEVGSIFTLLLKDQAELQTWGFSLGAISEIRLKANARTQREHVPGMDIIAKQHGMSRSTFNRRLECGTRLMSLCAASSPYILVLIAVANKQQDFSRSLDADTIALVTALRDVSHDSWGRLVNRLRIPLEYARHFLSGFSFCHQKPQGLRKPVVYESIPFHSLVHTDPLFESMTTNFAALPPRSRLWFTPTPPRNITNPEDLPAVHVIETPSPFTKTPSPVYETTTDEFTERPEKTRKIQTRLAVWTI</sequence>
<organism evidence="1 2">
    <name type="scientific">Favolaschia claudopus</name>
    <dbReference type="NCBI Taxonomy" id="2862362"/>
    <lineage>
        <taxon>Eukaryota</taxon>
        <taxon>Fungi</taxon>
        <taxon>Dikarya</taxon>
        <taxon>Basidiomycota</taxon>
        <taxon>Agaricomycotina</taxon>
        <taxon>Agaricomycetes</taxon>
        <taxon>Agaricomycetidae</taxon>
        <taxon>Agaricales</taxon>
        <taxon>Marasmiineae</taxon>
        <taxon>Mycenaceae</taxon>
        <taxon>Favolaschia</taxon>
    </lineage>
</organism>
<protein>
    <submittedName>
        <fullName evidence="1">Uncharacterized protein</fullName>
    </submittedName>
</protein>
<dbReference type="AlphaFoldDB" id="A0AAW0E7S2"/>
<evidence type="ECO:0000313" key="1">
    <source>
        <dbReference type="EMBL" id="KAK7059300.1"/>
    </source>
</evidence>
<dbReference type="Proteomes" id="UP001362999">
    <property type="component" value="Unassembled WGS sequence"/>
</dbReference>
<comment type="caution">
    <text evidence="1">The sequence shown here is derived from an EMBL/GenBank/DDBJ whole genome shotgun (WGS) entry which is preliminary data.</text>
</comment>